<evidence type="ECO:0000313" key="2">
    <source>
        <dbReference type="EMBL" id="MBB5372508.1"/>
    </source>
</evidence>
<dbReference type="EC" id="3.1.3.48" evidence="2"/>
<accession>A0A840V968</accession>
<comment type="similarity">
    <text evidence="1">Belongs to the protein-tyrosine phosphatase family.</text>
</comment>
<dbReference type="PANTHER" id="PTHR31126">
    <property type="entry name" value="TYROSINE-PROTEIN PHOSPHATASE"/>
    <property type="match status" value="1"/>
</dbReference>
<proteinExistence type="inferred from homology"/>
<name>A0A840V968_9PROT</name>
<keyword evidence="3" id="KW-1185">Reference proteome</keyword>
<comment type="caution">
    <text evidence="2">The sequence shown here is derived from an EMBL/GenBank/DDBJ whole genome shotgun (WGS) entry which is preliminary data.</text>
</comment>
<dbReference type="InterPro" id="IPR026893">
    <property type="entry name" value="Tyr/Ser_Pase_IphP-type"/>
</dbReference>
<evidence type="ECO:0000313" key="3">
    <source>
        <dbReference type="Proteomes" id="UP000553706"/>
    </source>
</evidence>
<evidence type="ECO:0000256" key="1">
    <source>
        <dbReference type="ARBA" id="ARBA00009580"/>
    </source>
</evidence>
<dbReference type="SUPFAM" id="SSF52799">
    <property type="entry name" value="(Phosphotyrosine protein) phosphatases II"/>
    <property type="match status" value="1"/>
</dbReference>
<sequence>MTLADSFDASLTAPRALGIEGGHNLRDLGGYRTRSGQRLKWGVLYRSGAISNLTESGRAELRNLGIKAICDFRTPHERARVPMDWQGQEVGYHASERGFSVGSLQNYIAQGGHRQGAMLAAMHDIYRNLPFEQAASYRQLFYLLSQSRLPLLFNCSAGKDRTGLAAALILYALDVPRETIEHDYTLTNQAIDGLEQMMLRDPGYSGLSTLAREEYMPLLDAHPEYLRIAFDAIEAKHGNVEAYLHDALGVGAAELEKIRNLLLED</sequence>
<dbReference type="GO" id="GO:0004725">
    <property type="term" value="F:protein tyrosine phosphatase activity"/>
    <property type="evidence" value="ECO:0007669"/>
    <property type="project" value="UniProtKB-EC"/>
</dbReference>
<dbReference type="EMBL" id="JACHFJ010000002">
    <property type="protein sequence ID" value="MBB5372508.1"/>
    <property type="molecule type" value="Genomic_DNA"/>
</dbReference>
<dbReference type="Gene3D" id="3.90.190.10">
    <property type="entry name" value="Protein tyrosine phosphatase superfamily"/>
    <property type="match status" value="1"/>
</dbReference>
<organism evidence="2 3">
    <name type="scientific">Acidocella aromatica</name>
    <dbReference type="NCBI Taxonomy" id="1303579"/>
    <lineage>
        <taxon>Bacteria</taxon>
        <taxon>Pseudomonadati</taxon>
        <taxon>Pseudomonadota</taxon>
        <taxon>Alphaproteobacteria</taxon>
        <taxon>Acetobacterales</taxon>
        <taxon>Acidocellaceae</taxon>
        <taxon>Acidocella</taxon>
    </lineage>
</organism>
<keyword evidence="2" id="KW-0378">Hydrolase</keyword>
<reference evidence="2 3" key="1">
    <citation type="submission" date="2020-08" db="EMBL/GenBank/DDBJ databases">
        <title>Genomic Encyclopedia of Type Strains, Phase IV (KMG-IV): sequencing the most valuable type-strain genomes for metagenomic binning, comparative biology and taxonomic classification.</title>
        <authorList>
            <person name="Goeker M."/>
        </authorList>
    </citation>
    <scope>NUCLEOTIDE SEQUENCE [LARGE SCALE GENOMIC DNA]</scope>
    <source>
        <strain evidence="2 3">DSM 27026</strain>
    </source>
</reference>
<dbReference type="RefSeq" id="WP_183265528.1">
    <property type="nucleotide sequence ID" value="NZ_JACHFJ010000002.1"/>
</dbReference>
<dbReference type="Proteomes" id="UP000553706">
    <property type="component" value="Unassembled WGS sequence"/>
</dbReference>
<dbReference type="AlphaFoldDB" id="A0A840V968"/>
<dbReference type="InterPro" id="IPR029021">
    <property type="entry name" value="Prot-tyrosine_phosphatase-like"/>
</dbReference>
<dbReference type="PANTHER" id="PTHR31126:SF1">
    <property type="entry name" value="TYROSINE SPECIFIC PROTEIN PHOSPHATASES DOMAIN-CONTAINING PROTEIN"/>
    <property type="match status" value="1"/>
</dbReference>
<gene>
    <name evidence="2" type="ORF">HNP71_000746</name>
</gene>
<dbReference type="Pfam" id="PF13350">
    <property type="entry name" value="Y_phosphatase3"/>
    <property type="match status" value="1"/>
</dbReference>
<protein>
    <submittedName>
        <fullName evidence="2">Protein-tyrosine phosphatase</fullName>
        <ecNumber evidence="2">3.1.3.48</ecNumber>
    </submittedName>
</protein>